<evidence type="ECO:0000313" key="9">
    <source>
        <dbReference type="Proteomes" id="UP001293593"/>
    </source>
</evidence>
<reference evidence="8" key="1">
    <citation type="submission" date="2023-10" db="EMBL/GenBank/DDBJ databases">
        <title>Chromosome-level genome of the transformable northern wattle, Acacia crassicarpa.</title>
        <authorList>
            <person name="Massaro I."/>
            <person name="Sinha N.R."/>
            <person name="Poethig S."/>
            <person name="Leichty A.R."/>
        </authorList>
    </citation>
    <scope>NUCLEOTIDE SEQUENCE</scope>
    <source>
        <strain evidence="8">Acra3RX</strain>
        <tissue evidence="8">Leaf</tissue>
    </source>
</reference>
<name>A0AAE1JBQ1_9FABA</name>
<dbReference type="InterPro" id="IPR052222">
    <property type="entry name" value="DESIGUAL"/>
</dbReference>
<dbReference type="AlphaFoldDB" id="A0AAE1JBQ1"/>
<comment type="subcellular location">
    <subcellularLocation>
        <location evidence="1">Endomembrane system</location>
        <topology evidence="1">Multi-pass membrane protein</topology>
    </subcellularLocation>
</comment>
<comment type="similarity">
    <text evidence="6">Belongs to the DESIGUAL family.</text>
</comment>
<evidence type="ECO:0000256" key="2">
    <source>
        <dbReference type="ARBA" id="ARBA00022692"/>
    </source>
</evidence>
<sequence>MPRKTAVTHADLEPSHGRIDLRSKTGAFVVVFTILLGFVCFTLCLIAEATRSEATYREEGKGGKNSECVYSDNGKVPLLCASCAFVGLAIAIVVEHAYLMIAVSKSPALISWEPDDSSSAKFLTWQAGSLFISTWICFAVGEILLLAGVSVESGHLRNWDNPRTTCLVIKQGLFAAAGVFALTTVLLAAALYLTAVRAQKISQEQENVRRQVLETSALYSSPVTSPRIMPISSMPRENPITTTVENHTSDLLLSVFPTPFNKTYRIL</sequence>
<feature type="transmembrane region" description="Helical" evidence="7">
    <location>
        <begin position="172"/>
        <end position="193"/>
    </location>
</feature>
<dbReference type="GO" id="GO:0012505">
    <property type="term" value="C:endomembrane system"/>
    <property type="evidence" value="ECO:0007669"/>
    <property type="project" value="UniProtKB-SubCell"/>
</dbReference>
<comment type="caution">
    <text evidence="8">The sequence shown here is derived from an EMBL/GenBank/DDBJ whole genome shotgun (WGS) entry which is preliminary data.</text>
</comment>
<evidence type="ECO:0000256" key="6">
    <source>
        <dbReference type="ARBA" id="ARBA00029467"/>
    </source>
</evidence>
<evidence type="ECO:0008006" key="10">
    <source>
        <dbReference type="Google" id="ProtNLM"/>
    </source>
</evidence>
<dbReference type="InterPro" id="IPR009606">
    <property type="entry name" value="DEAL/Modifying_wall_lignin1/2"/>
</dbReference>
<keyword evidence="5 7" id="KW-0472">Membrane</keyword>
<feature type="transmembrane region" description="Helical" evidence="7">
    <location>
        <begin position="27"/>
        <end position="47"/>
    </location>
</feature>
<evidence type="ECO:0000313" key="8">
    <source>
        <dbReference type="EMBL" id="KAK4265847.1"/>
    </source>
</evidence>
<keyword evidence="9" id="KW-1185">Reference proteome</keyword>
<evidence type="ECO:0000256" key="7">
    <source>
        <dbReference type="SAM" id="Phobius"/>
    </source>
</evidence>
<dbReference type="EMBL" id="JAWXYG010000008">
    <property type="protein sequence ID" value="KAK4265847.1"/>
    <property type="molecule type" value="Genomic_DNA"/>
</dbReference>
<dbReference type="PANTHER" id="PTHR31769">
    <property type="entry name" value="OS07G0462200 PROTEIN-RELATED"/>
    <property type="match status" value="1"/>
</dbReference>
<dbReference type="Pfam" id="PF06749">
    <property type="entry name" value="DUF1218"/>
    <property type="match status" value="1"/>
</dbReference>
<evidence type="ECO:0000256" key="3">
    <source>
        <dbReference type="ARBA" id="ARBA00022729"/>
    </source>
</evidence>
<keyword evidence="2 7" id="KW-0812">Transmembrane</keyword>
<evidence type="ECO:0000256" key="5">
    <source>
        <dbReference type="ARBA" id="ARBA00023136"/>
    </source>
</evidence>
<accession>A0AAE1JBQ1</accession>
<feature type="transmembrane region" description="Helical" evidence="7">
    <location>
        <begin position="78"/>
        <end position="103"/>
    </location>
</feature>
<organism evidence="8 9">
    <name type="scientific">Acacia crassicarpa</name>
    <name type="common">northern wattle</name>
    <dbReference type="NCBI Taxonomy" id="499986"/>
    <lineage>
        <taxon>Eukaryota</taxon>
        <taxon>Viridiplantae</taxon>
        <taxon>Streptophyta</taxon>
        <taxon>Embryophyta</taxon>
        <taxon>Tracheophyta</taxon>
        <taxon>Spermatophyta</taxon>
        <taxon>Magnoliopsida</taxon>
        <taxon>eudicotyledons</taxon>
        <taxon>Gunneridae</taxon>
        <taxon>Pentapetalae</taxon>
        <taxon>rosids</taxon>
        <taxon>fabids</taxon>
        <taxon>Fabales</taxon>
        <taxon>Fabaceae</taxon>
        <taxon>Caesalpinioideae</taxon>
        <taxon>mimosoid clade</taxon>
        <taxon>Acacieae</taxon>
        <taxon>Acacia</taxon>
    </lineage>
</organism>
<evidence type="ECO:0000256" key="4">
    <source>
        <dbReference type="ARBA" id="ARBA00022989"/>
    </source>
</evidence>
<gene>
    <name evidence="8" type="ORF">QN277_026843</name>
</gene>
<protein>
    <recommendedName>
        <fullName evidence="10">Transmembrane protein</fullName>
    </recommendedName>
</protein>
<keyword evidence="4 7" id="KW-1133">Transmembrane helix</keyword>
<dbReference type="Proteomes" id="UP001293593">
    <property type="component" value="Unassembled WGS sequence"/>
</dbReference>
<feature type="transmembrane region" description="Helical" evidence="7">
    <location>
        <begin position="123"/>
        <end position="151"/>
    </location>
</feature>
<keyword evidence="3" id="KW-0732">Signal</keyword>
<evidence type="ECO:0000256" key="1">
    <source>
        <dbReference type="ARBA" id="ARBA00004127"/>
    </source>
</evidence>
<proteinExistence type="inferred from homology"/>